<dbReference type="InterPro" id="IPR046373">
    <property type="entry name" value="Acyl-CoA_Oxase/DH_mid-dom_sf"/>
</dbReference>
<keyword evidence="3" id="KW-1185">Reference proteome</keyword>
<evidence type="ECO:0000313" key="2">
    <source>
        <dbReference type="EMBL" id="GAA0503660.1"/>
    </source>
</evidence>
<dbReference type="SUPFAM" id="SSF56645">
    <property type="entry name" value="Acyl-CoA dehydrogenase NM domain-like"/>
    <property type="match status" value="1"/>
</dbReference>
<dbReference type="EMBL" id="BAAAHC010000001">
    <property type="protein sequence ID" value="GAA0503660.1"/>
    <property type="molecule type" value="Genomic_DNA"/>
</dbReference>
<feature type="domain" description="Acyl-CoA dehydrogenase/oxidase N-terminal" evidence="1">
    <location>
        <begin position="26"/>
        <end position="118"/>
    </location>
</feature>
<comment type="caution">
    <text evidence="2">The sequence shown here is derived from an EMBL/GenBank/DDBJ whole genome shotgun (WGS) entry which is preliminary data.</text>
</comment>
<dbReference type="InterPro" id="IPR009100">
    <property type="entry name" value="AcylCoA_DH/oxidase_NM_dom_sf"/>
</dbReference>
<accession>A0ABN1BQX8</accession>
<proteinExistence type="predicted"/>
<dbReference type="InterPro" id="IPR013786">
    <property type="entry name" value="AcylCoA_DH/ox_N"/>
</dbReference>
<dbReference type="Gene3D" id="1.10.540.10">
    <property type="entry name" value="Acyl-CoA dehydrogenase/oxidase, N-terminal domain"/>
    <property type="match status" value="1"/>
</dbReference>
<evidence type="ECO:0000259" key="1">
    <source>
        <dbReference type="Pfam" id="PF02771"/>
    </source>
</evidence>
<organism evidence="2 3">
    <name type="scientific">Saccharopolyspora thermophila</name>
    <dbReference type="NCBI Taxonomy" id="89367"/>
    <lineage>
        <taxon>Bacteria</taxon>
        <taxon>Bacillati</taxon>
        <taxon>Actinomycetota</taxon>
        <taxon>Actinomycetes</taxon>
        <taxon>Pseudonocardiales</taxon>
        <taxon>Pseudonocardiaceae</taxon>
        <taxon>Saccharopolyspora</taxon>
    </lineage>
</organism>
<reference evidence="2 3" key="1">
    <citation type="journal article" date="2019" name="Int. J. Syst. Evol. Microbiol.">
        <title>The Global Catalogue of Microorganisms (GCM) 10K type strain sequencing project: providing services to taxonomists for standard genome sequencing and annotation.</title>
        <authorList>
            <consortium name="The Broad Institute Genomics Platform"/>
            <consortium name="The Broad Institute Genome Sequencing Center for Infectious Disease"/>
            <person name="Wu L."/>
            <person name="Ma J."/>
        </authorList>
    </citation>
    <scope>NUCLEOTIDE SEQUENCE [LARGE SCALE GENOMIC DNA]</scope>
    <source>
        <strain evidence="2 3">JCM 10664</strain>
    </source>
</reference>
<gene>
    <name evidence="2" type="ORF">GCM10009545_01680</name>
</gene>
<evidence type="ECO:0000313" key="3">
    <source>
        <dbReference type="Proteomes" id="UP001500220"/>
    </source>
</evidence>
<name>A0ABN1BQX8_9PSEU</name>
<dbReference type="Pfam" id="PF02771">
    <property type="entry name" value="Acyl-CoA_dh_N"/>
    <property type="match status" value="1"/>
</dbReference>
<dbReference type="Proteomes" id="UP001500220">
    <property type="component" value="Unassembled WGS sequence"/>
</dbReference>
<protein>
    <recommendedName>
        <fullName evidence="1">Acyl-CoA dehydrogenase/oxidase N-terminal domain-containing protein</fullName>
    </recommendedName>
</protein>
<sequence length="227" mass="24720">MTSRLRTSDEFDPLHRRLAELAPLFQDHADECDRRGGLTDEVVRALHGSGVFRIGIPRELGGYEFSPRQQLATIAQLSYWDASVAWTTMALQMVTGTTAAYLGPEAAREPYPDVARGEHALMAGQSTKPGTAIRVDGAHRISGHWQFASGIALADHLHSAARCAETGRVPVFTFPKKQATLIDNWDVLGPRATDSIDYTCEDVFGPDTHVFEATTTRAHHGGAPGAR</sequence>
<dbReference type="InterPro" id="IPR037069">
    <property type="entry name" value="AcylCoA_DH/ox_N_sf"/>
</dbReference>
<dbReference type="RefSeq" id="WP_346071818.1">
    <property type="nucleotide sequence ID" value="NZ_BAAAHC010000001.1"/>
</dbReference>
<dbReference type="Gene3D" id="2.40.110.10">
    <property type="entry name" value="Butyryl-CoA Dehydrogenase, subunit A, domain 2"/>
    <property type="match status" value="1"/>
</dbReference>